<evidence type="ECO:0000313" key="2">
    <source>
        <dbReference type="EMBL" id="KAF9778707.1"/>
    </source>
</evidence>
<accession>A0A9P6L1L2</accession>
<comment type="caution">
    <text evidence="2">The sequence shown here is derived from an EMBL/GenBank/DDBJ whole genome shotgun (WGS) entry which is preliminary data.</text>
</comment>
<evidence type="ECO:0000256" key="1">
    <source>
        <dbReference type="SAM" id="Phobius"/>
    </source>
</evidence>
<feature type="transmembrane region" description="Helical" evidence="1">
    <location>
        <begin position="152"/>
        <end position="176"/>
    </location>
</feature>
<dbReference type="EMBL" id="WIUZ02000022">
    <property type="protein sequence ID" value="KAF9778707.1"/>
    <property type="molecule type" value="Genomic_DNA"/>
</dbReference>
<keyword evidence="3" id="KW-1185">Reference proteome</keyword>
<feature type="transmembrane region" description="Helical" evidence="1">
    <location>
        <begin position="230"/>
        <end position="256"/>
    </location>
</feature>
<name>A0A9P6L1L2_9AGAM</name>
<feature type="transmembrane region" description="Helical" evidence="1">
    <location>
        <begin position="115"/>
        <end position="132"/>
    </location>
</feature>
<organism evidence="2 3">
    <name type="scientific">Thelephora terrestris</name>
    <dbReference type="NCBI Taxonomy" id="56493"/>
    <lineage>
        <taxon>Eukaryota</taxon>
        <taxon>Fungi</taxon>
        <taxon>Dikarya</taxon>
        <taxon>Basidiomycota</taxon>
        <taxon>Agaricomycotina</taxon>
        <taxon>Agaricomycetes</taxon>
        <taxon>Thelephorales</taxon>
        <taxon>Thelephoraceae</taxon>
        <taxon>Thelephora</taxon>
    </lineage>
</organism>
<keyword evidence="1" id="KW-0472">Membrane</keyword>
<keyword evidence="1" id="KW-0812">Transmembrane</keyword>
<reference evidence="2" key="2">
    <citation type="submission" date="2020-11" db="EMBL/GenBank/DDBJ databases">
        <authorList>
            <consortium name="DOE Joint Genome Institute"/>
            <person name="Kuo A."/>
            <person name="Miyauchi S."/>
            <person name="Kiss E."/>
            <person name="Drula E."/>
            <person name="Kohler A."/>
            <person name="Sanchez-Garcia M."/>
            <person name="Andreopoulos B."/>
            <person name="Barry K.W."/>
            <person name="Bonito G."/>
            <person name="Buee M."/>
            <person name="Carver A."/>
            <person name="Chen C."/>
            <person name="Cichocki N."/>
            <person name="Clum A."/>
            <person name="Culley D."/>
            <person name="Crous P.W."/>
            <person name="Fauchery L."/>
            <person name="Girlanda M."/>
            <person name="Hayes R."/>
            <person name="Keri Z."/>
            <person name="Labutti K."/>
            <person name="Lipzen A."/>
            <person name="Lombard V."/>
            <person name="Magnuson J."/>
            <person name="Maillard F."/>
            <person name="Morin E."/>
            <person name="Murat C."/>
            <person name="Nolan M."/>
            <person name="Ohm R."/>
            <person name="Pangilinan J."/>
            <person name="Pereira M."/>
            <person name="Perotto S."/>
            <person name="Peter M."/>
            <person name="Riley R."/>
            <person name="Sitrit Y."/>
            <person name="Stielow B."/>
            <person name="Szollosi G."/>
            <person name="Zifcakova L."/>
            <person name="Stursova M."/>
            <person name="Spatafora J.W."/>
            <person name="Tedersoo L."/>
            <person name="Vaario L.-M."/>
            <person name="Yamada A."/>
            <person name="Yan M."/>
            <person name="Wang P."/>
            <person name="Xu J."/>
            <person name="Bruns T."/>
            <person name="Baldrian P."/>
            <person name="Vilgalys R."/>
            <person name="Henrissat B."/>
            <person name="Grigoriev I.V."/>
            <person name="Hibbett D."/>
            <person name="Nagy L.G."/>
            <person name="Martin F.M."/>
        </authorList>
    </citation>
    <scope>NUCLEOTIDE SEQUENCE</scope>
    <source>
        <strain evidence="2">UH-Tt-Lm1</strain>
    </source>
</reference>
<reference evidence="2" key="1">
    <citation type="journal article" date="2020" name="Nat. Commun.">
        <title>Large-scale genome sequencing of mycorrhizal fungi provides insights into the early evolution of symbiotic traits.</title>
        <authorList>
            <person name="Miyauchi S."/>
            <person name="Kiss E."/>
            <person name="Kuo A."/>
            <person name="Drula E."/>
            <person name="Kohler A."/>
            <person name="Sanchez-Garcia M."/>
            <person name="Morin E."/>
            <person name="Andreopoulos B."/>
            <person name="Barry K.W."/>
            <person name="Bonito G."/>
            <person name="Buee M."/>
            <person name="Carver A."/>
            <person name="Chen C."/>
            <person name="Cichocki N."/>
            <person name="Clum A."/>
            <person name="Culley D."/>
            <person name="Crous P.W."/>
            <person name="Fauchery L."/>
            <person name="Girlanda M."/>
            <person name="Hayes R.D."/>
            <person name="Keri Z."/>
            <person name="LaButti K."/>
            <person name="Lipzen A."/>
            <person name="Lombard V."/>
            <person name="Magnuson J."/>
            <person name="Maillard F."/>
            <person name="Murat C."/>
            <person name="Nolan M."/>
            <person name="Ohm R.A."/>
            <person name="Pangilinan J."/>
            <person name="Pereira M.F."/>
            <person name="Perotto S."/>
            <person name="Peter M."/>
            <person name="Pfister S."/>
            <person name="Riley R."/>
            <person name="Sitrit Y."/>
            <person name="Stielow J.B."/>
            <person name="Szollosi G."/>
            <person name="Zifcakova L."/>
            <person name="Stursova M."/>
            <person name="Spatafora J.W."/>
            <person name="Tedersoo L."/>
            <person name="Vaario L.M."/>
            <person name="Yamada A."/>
            <person name="Yan M."/>
            <person name="Wang P."/>
            <person name="Xu J."/>
            <person name="Bruns T."/>
            <person name="Baldrian P."/>
            <person name="Vilgalys R."/>
            <person name="Dunand C."/>
            <person name="Henrissat B."/>
            <person name="Grigoriev I.V."/>
            <person name="Hibbett D."/>
            <person name="Nagy L.G."/>
            <person name="Martin F.M."/>
        </authorList>
    </citation>
    <scope>NUCLEOTIDE SEQUENCE</scope>
    <source>
        <strain evidence="2">UH-Tt-Lm1</strain>
    </source>
</reference>
<protein>
    <submittedName>
        <fullName evidence="2">Uncharacterized protein</fullName>
    </submittedName>
</protein>
<dbReference type="OrthoDB" id="2640035at2759"/>
<feature type="transmembrane region" description="Helical" evidence="1">
    <location>
        <begin position="196"/>
        <end position="224"/>
    </location>
</feature>
<proteinExistence type="predicted"/>
<dbReference type="Proteomes" id="UP000736335">
    <property type="component" value="Unassembled WGS sequence"/>
</dbReference>
<keyword evidence="1" id="KW-1133">Transmembrane helix</keyword>
<sequence>MYKIYELDSTTTYPPPNMSLMSANTIYEEPRSNPYNPKGSDTQIPEMPSYWSFKGDELPSDKGYSYWWSLLHSVHQFFCVISLGHGSLRDVWKVSHPECPDEVWEKGRNELRERLNNINVVAGLLLSAMVGFCTTDPPGGARILPYTNTGPYCVLLTSIGLSLGGLIVGSATAFVIHKSRAEWFRETMMGSHRRIWATTVLLAFPFLSIGAATCTAASGLLIAASYSEVTLVRVACYVLVVPPMTCALVFGWMMAIKTGALKESVRALKESVKSVNLILARTCRHS</sequence>
<dbReference type="AlphaFoldDB" id="A0A9P6L1L2"/>
<gene>
    <name evidence="2" type="ORF">BJ322DRAFT_484964</name>
</gene>
<evidence type="ECO:0000313" key="3">
    <source>
        <dbReference type="Proteomes" id="UP000736335"/>
    </source>
</evidence>